<dbReference type="GO" id="GO:0003682">
    <property type="term" value="F:chromatin binding"/>
    <property type="evidence" value="ECO:0007669"/>
    <property type="project" value="TreeGrafter"/>
</dbReference>
<keyword evidence="3" id="KW-0547">Nucleotide-binding</keyword>
<dbReference type="InterPro" id="IPR003959">
    <property type="entry name" value="ATPase_AAA_core"/>
</dbReference>
<dbReference type="PROSITE" id="PS00674">
    <property type="entry name" value="AAA"/>
    <property type="match status" value="1"/>
</dbReference>
<organism evidence="10 11">
    <name type="scientific">Cylindrobasidium torrendii FP15055 ss-10</name>
    <dbReference type="NCBI Taxonomy" id="1314674"/>
    <lineage>
        <taxon>Eukaryota</taxon>
        <taxon>Fungi</taxon>
        <taxon>Dikarya</taxon>
        <taxon>Basidiomycota</taxon>
        <taxon>Agaricomycotina</taxon>
        <taxon>Agaricomycetes</taxon>
        <taxon>Agaricomycetidae</taxon>
        <taxon>Agaricales</taxon>
        <taxon>Marasmiineae</taxon>
        <taxon>Physalacriaceae</taxon>
        <taxon>Cylindrobasidium</taxon>
    </lineage>
</organism>
<dbReference type="Pfam" id="PF17862">
    <property type="entry name" value="AAA_lid_3"/>
    <property type="match status" value="1"/>
</dbReference>
<dbReference type="InterPro" id="IPR041569">
    <property type="entry name" value="AAA_lid_3"/>
</dbReference>
<accession>A0A0D7B2M7</accession>
<evidence type="ECO:0000256" key="2">
    <source>
        <dbReference type="ARBA" id="ARBA00006914"/>
    </source>
</evidence>
<feature type="compositionally biased region" description="Acidic residues" evidence="8">
    <location>
        <begin position="224"/>
        <end position="246"/>
    </location>
</feature>
<keyword evidence="6" id="KW-0103">Bromodomain</keyword>
<evidence type="ECO:0000256" key="3">
    <source>
        <dbReference type="ARBA" id="ARBA00022741"/>
    </source>
</evidence>
<dbReference type="GO" id="GO:0005524">
    <property type="term" value="F:ATP binding"/>
    <property type="evidence" value="ECO:0007669"/>
    <property type="project" value="UniProtKB-KW"/>
</dbReference>
<dbReference type="Gene3D" id="1.10.8.60">
    <property type="match status" value="1"/>
</dbReference>
<dbReference type="GO" id="GO:0006334">
    <property type="term" value="P:nucleosome assembly"/>
    <property type="evidence" value="ECO:0007669"/>
    <property type="project" value="TreeGrafter"/>
</dbReference>
<evidence type="ECO:0000313" key="11">
    <source>
        <dbReference type="Proteomes" id="UP000054007"/>
    </source>
</evidence>
<dbReference type="STRING" id="1314674.A0A0D7B2M7"/>
<feature type="compositionally biased region" description="Low complexity" evidence="8">
    <location>
        <begin position="1413"/>
        <end position="1423"/>
    </location>
</feature>
<dbReference type="InterPro" id="IPR003960">
    <property type="entry name" value="ATPase_AAA_CS"/>
</dbReference>
<feature type="compositionally biased region" description="Polar residues" evidence="8">
    <location>
        <begin position="211"/>
        <end position="221"/>
    </location>
</feature>
<evidence type="ECO:0000256" key="5">
    <source>
        <dbReference type="ARBA" id="ARBA00022840"/>
    </source>
</evidence>
<dbReference type="FunFam" id="3.40.50.300:FF:000061">
    <property type="entry name" value="ATPase family, AAA domain-containing 2"/>
    <property type="match status" value="1"/>
</dbReference>
<feature type="compositionally biased region" description="Gly residues" evidence="8">
    <location>
        <begin position="1225"/>
        <end position="1247"/>
    </location>
</feature>
<comment type="subcellular location">
    <subcellularLocation>
        <location evidence="1">Nucleus</location>
    </subcellularLocation>
</comment>
<feature type="compositionally biased region" description="Basic and acidic residues" evidence="8">
    <location>
        <begin position="1"/>
        <end position="11"/>
    </location>
</feature>
<gene>
    <name evidence="10" type="ORF">CYLTODRAFT_493133</name>
</gene>
<dbReference type="GO" id="GO:0042393">
    <property type="term" value="F:histone binding"/>
    <property type="evidence" value="ECO:0007669"/>
    <property type="project" value="TreeGrafter"/>
</dbReference>
<evidence type="ECO:0000313" key="10">
    <source>
        <dbReference type="EMBL" id="KIY64424.1"/>
    </source>
</evidence>
<feature type="compositionally biased region" description="Low complexity" evidence="8">
    <location>
        <begin position="1313"/>
        <end position="1330"/>
    </location>
</feature>
<feature type="region of interest" description="Disordered" evidence="8">
    <location>
        <begin position="1443"/>
        <end position="1491"/>
    </location>
</feature>
<comment type="similarity">
    <text evidence="2">Belongs to the AAA ATPase family.</text>
</comment>
<dbReference type="OrthoDB" id="5421at2759"/>
<dbReference type="Gene3D" id="3.40.50.300">
    <property type="entry name" value="P-loop containing nucleotide triphosphate hydrolases"/>
    <property type="match status" value="2"/>
</dbReference>
<keyword evidence="7" id="KW-0539">Nucleus</keyword>
<sequence length="1566" mass="170533">MRDETPEDRDASGSPEPQSSPFKLVIPPPAMNTRRATRSVTRIHSDSGSQNSPTPPNAGHDDEDEELVTTTHRGRNVKRVSYVESEDADDYEVQPKRKTRSGKSAASMFDDDDDVHTVGHDDPDMDDAGPRRNLRRRQPPRATRNLQGFVVDDPQDTYDLRKRTQAAKVSQSDERQRRAARRSAAANGGRIGGGSKSKRRNSMDSDWAGGSSPSSANSFHGNDNDADADDIEDEVKDLADDDEPEEPQGYTLRRRAPVNYAIPPPLEDLPAPGRKPPPNKRKPRKGPGWSAGGAELGRWMGLQDDSDSDNPARGPKAPLGMGGPFDPAISAAGSGMLPSSFAGGATGTGPSNLGKVTDASLADADPLGVNVNVTFDEVGGLDDHIHSLKEMTILPLLYPEVFQNFNVTPPRGVLFHGPPGTGKTLLARALAASCRSDGKQISFFMRKGADALSKWVGEAERQLRLLFEEARACQPSIIFFDEIDGLAPVRSSKQDQIHASIVSTLLALMDGMDGRGQVVVIGATNRPDSIDPALRRPGRFDREFYFPLPTLPAREKILSIMTKGWNGWTGDEGETKLKGLAKMTKGYGGADLRALCTEAALNAVQRKYPQIYKTNDRLLLKPDSIAVGLRDFMISVKKLVPSSARSSSSVATPLPPQFEPLLAESLEKAKTVLQRVLPMEKRLTALEEAEFEDDDDEEVALEREMLSQAMETLRVHRPRILLHGPAGMGQAYVGAALLHHLEGYSVQSLELGTLLGDATRTPEAAIVQLFVEAKRRQPSIIYIPALVAWCMSVTETTRATVKAMLDTLAPTDPVLLLAIIDGSFKDLPRDVRAWFGPAKENRVELSAPTMSQREKFFDGLVKDIQRPPNQFIDGIKRKKRILEKLPIAPPPEPVKPSAAELAAQSVNDQKIITILRWRLGPILTELKKKFKRFTKRATDEYALDVGPLMAAAAAAVPAVPAPNADVPVNLTDASVDVISVDPVAPAAPDAEMVNGHVEGAPSAPIHQAQMQMQAQLPQALPKLFDMDLETMHTHLYKDRYLTPTQFLEDLKKIVYNAEVYAHEDRDRVLKAQAMYTAAEVSFQDFDATFRIECERMAVREKGRRDEMKKAAAEAKGKGKAVETVTRMSTRSNGQPVELTMTDPTRLERTLKRQRTIDDMSGPSGSEGSGRGTKRTKVINDVPIDVDATGEDDDPLDTLTRRPSVHFADTPHPRSNPHAPGPELHFGGGYNTGGLGSQGFVDGGSGYGHGHHNFPNGVQSFSDNAPAFPNGGQAFPTDGSQGYAVGSQGYTNGHVQQPHPSNVRSLLNEDAGAYSQPYQPHYHQPQQSYPSEPYGQSYDQGGHYVDGYLGAGPSGHAGAGASSQGMPLGGPSSHGMPIGGPSHSREGYPPAHNYSMDGWQQPPQQEPSQLYDTYQPQPGYAQAQPNFALDPALSDLTPQTDELDMVVDPKPKTPTPPPPPPKVPTPLPPKEPTPPPKEPTPPPPRTPTPLPDFHCDEALLTQLVQSLRSSTASLNVEQLEQLRAMCLAAVWRHRTEWDRDALLRELQDAISDFVDEVGMDEDEVAAE</sequence>
<dbReference type="GO" id="GO:0045815">
    <property type="term" value="P:transcription initiation-coupled chromatin remodeling"/>
    <property type="evidence" value="ECO:0007669"/>
    <property type="project" value="TreeGrafter"/>
</dbReference>
<evidence type="ECO:0000256" key="1">
    <source>
        <dbReference type="ARBA" id="ARBA00004123"/>
    </source>
</evidence>
<evidence type="ECO:0000256" key="8">
    <source>
        <dbReference type="SAM" id="MobiDB-lite"/>
    </source>
</evidence>
<dbReference type="GO" id="GO:0006337">
    <property type="term" value="P:nucleosome disassembly"/>
    <property type="evidence" value="ECO:0007669"/>
    <property type="project" value="TreeGrafter"/>
</dbReference>
<dbReference type="InterPro" id="IPR045199">
    <property type="entry name" value="ATAD2-like"/>
</dbReference>
<feature type="compositionally biased region" description="Polar residues" evidence="8">
    <location>
        <begin position="1287"/>
        <end position="1304"/>
    </location>
</feature>
<feature type="compositionally biased region" description="Pro residues" evidence="8">
    <location>
        <begin position="1451"/>
        <end position="1489"/>
    </location>
</feature>
<dbReference type="FunFam" id="3.40.50.300:FF:001218">
    <property type="entry name" value="AAA family ATPase, putative"/>
    <property type="match status" value="1"/>
</dbReference>
<keyword evidence="4" id="KW-0378">Hydrolase</keyword>
<dbReference type="SUPFAM" id="SSF47370">
    <property type="entry name" value="Bromodomain"/>
    <property type="match status" value="1"/>
</dbReference>
<protein>
    <submittedName>
        <fullName evidence="10">AAA-domain-containing protein</fullName>
    </submittedName>
</protein>
<dbReference type="EMBL" id="KN880636">
    <property type="protein sequence ID" value="KIY64424.1"/>
    <property type="molecule type" value="Genomic_DNA"/>
</dbReference>
<feature type="domain" description="AAA+ ATPase" evidence="9">
    <location>
        <begin position="409"/>
        <end position="550"/>
    </location>
</feature>
<reference evidence="10 11" key="1">
    <citation type="journal article" date="2015" name="Fungal Genet. Biol.">
        <title>Evolution of novel wood decay mechanisms in Agaricales revealed by the genome sequences of Fistulina hepatica and Cylindrobasidium torrendii.</title>
        <authorList>
            <person name="Floudas D."/>
            <person name="Held B.W."/>
            <person name="Riley R."/>
            <person name="Nagy L.G."/>
            <person name="Koehler G."/>
            <person name="Ransdell A.S."/>
            <person name="Younus H."/>
            <person name="Chow J."/>
            <person name="Chiniquy J."/>
            <person name="Lipzen A."/>
            <person name="Tritt A."/>
            <person name="Sun H."/>
            <person name="Haridas S."/>
            <person name="LaButti K."/>
            <person name="Ohm R.A."/>
            <person name="Kues U."/>
            <person name="Blanchette R.A."/>
            <person name="Grigoriev I.V."/>
            <person name="Minto R.E."/>
            <person name="Hibbett D.S."/>
        </authorList>
    </citation>
    <scope>NUCLEOTIDE SEQUENCE [LARGE SCALE GENOMIC DNA]</scope>
    <source>
        <strain evidence="10 11">FP15055 ss-10</strain>
    </source>
</reference>
<feature type="region of interest" description="Disordered" evidence="8">
    <location>
        <begin position="1151"/>
        <end position="1423"/>
    </location>
</feature>
<dbReference type="InterPro" id="IPR003593">
    <property type="entry name" value="AAA+_ATPase"/>
</dbReference>
<dbReference type="SMART" id="SM00382">
    <property type="entry name" value="AAA"/>
    <property type="match status" value="1"/>
</dbReference>
<feature type="compositionally biased region" description="Polar residues" evidence="8">
    <location>
        <begin position="38"/>
        <end position="52"/>
    </location>
</feature>
<evidence type="ECO:0000256" key="6">
    <source>
        <dbReference type="ARBA" id="ARBA00023117"/>
    </source>
</evidence>
<dbReference type="GO" id="GO:0005634">
    <property type="term" value="C:nucleus"/>
    <property type="evidence" value="ECO:0007669"/>
    <property type="project" value="UniProtKB-SubCell"/>
</dbReference>
<dbReference type="InterPro" id="IPR027417">
    <property type="entry name" value="P-loop_NTPase"/>
</dbReference>
<dbReference type="Pfam" id="PF00004">
    <property type="entry name" value="AAA"/>
    <property type="match status" value="2"/>
</dbReference>
<feature type="region of interest" description="Disordered" evidence="8">
    <location>
        <begin position="1112"/>
        <end position="1137"/>
    </location>
</feature>
<keyword evidence="5" id="KW-0067">ATP-binding</keyword>
<dbReference type="Gene3D" id="1.20.920.10">
    <property type="entry name" value="Bromodomain-like"/>
    <property type="match status" value="1"/>
</dbReference>
<dbReference type="GO" id="GO:0016887">
    <property type="term" value="F:ATP hydrolysis activity"/>
    <property type="evidence" value="ECO:0007669"/>
    <property type="project" value="InterPro"/>
</dbReference>
<keyword evidence="11" id="KW-1185">Reference proteome</keyword>
<evidence type="ECO:0000256" key="7">
    <source>
        <dbReference type="ARBA" id="ARBA00023242"/>
    </source>
</evidence>
<feature type="compositionally biased region" description="Polar residues" evidence="8">
    <location>
        <begin position="1125"/>
        <end position="1134"/>
    </location>
</feature>
<feature type="compositionally biased region" description="Gly residues" evidence="8">
    <location>
        <begin position="1348"/>
        <end position="1357"/>
    </location>
</feature>
<dbReference type="Proteomes" id="UP000054007">
    <property type="component" value="Unassembled WGS sequence"/>
</dbReference>
<dbReference type="SUPFAM" id="SSF52540">
    <property type="entry name" value="P-loop containing nucleoside triphosphate hydrolases"/>
    <property type="match status" value="2"/>
</dbReference>
<proteinExistence type="inferred from homology"/>
<evidence type="ECO:0000259" key="9">
    <source>
        <dbReference type="SMART" id="SM00382"/>
    </source>
</evidence>
<dbReference type="InterPro" id="IPR036427">
    <property type="entry name" value="Bromodomain-like_sf"/>
</dbReference>
<dbReference type="PANTHER" id="PTHR23069">
    <property type="entry name" value="AAA DOMAIN-CONTAINING"/>
    <property type="match status" value="1"/>
</dbReference>
<dbReference type="PANTHER" id="PTHR23069:SF0">
    <property type="entry name" value="TAT-BINDING HOMOLOG 7"/>
    <property type="match status" value="1"/>
</dbReference>
<feature type="compositionally biased region" description="Polar residues" evidence="8">
    <location>
        <begin position="1400"/>
        <end position="1411"/>
    </location>
</feature>
<evidence type="ECO:0000256" key="4">
    <source>
        <dbReference type="ARBA" id="ARBA00022801"/>
    </source>
</evidence>
<feature type="region of interest" description="Disordered" evidence="8">
    <location>
        <begin position="1"/>
        <end position="331"/>
    </location>
</feature>
<name>A0A0D7B2M7_9AGAR</name>